<reference evidence="2" key="2">
    <citation type="journal article" date="2021" name="PeerJ">
        <title>Extensive microbial diversity within the chicken gut microbiome revealed by metagenomics and culture.</title>
        <authorList>
            <person name="Gilroy R."/>
            <person name="Ravi A."/>
            <person name="Getino M."/>
            <person name="Pursley I."/>
            <person name="Horton D.L."/>
            <person name="Alikhan N.F."/>
            <person name="Baker D."/>
            <person name="Gharbi K."/>
            <person name="Hall N."/>
            <person name="Watson M."/>
            <person name="Adriaenssens E.M."/>
            <person name="Foster-Nyarko E."/>
            <person name="Jarju S."/>
            <person name="Secka A."/>
            <person name="Antonio M."/>
            <person name="Oren A."/>
            <person name="Chaudhuri R.R."/>
            <person name="La Ragione R."/>
            <person name="Hildebrand F."/>
            <person name="Pallen M.J."/>
        </authorList>
    </citation>
    <scope>NUCLEOTIDE SEQUENCE</scope>
    <source>
        <strain evidence="2">17213</strain>
    </source>
</reference>
<evidence type="ECO:0000313" key="2">
    <source>
        <dbReference type="EMBL" id="MBO8415882.1"/>
    </source>
</evidence>
<dbReference type="AlphaFoldDB" id="A0A9D9GQ48"/>
<evidence type="ECO:0000313" key="3">
    <source>
        <dbReference type="Proteomes" id="UP000823631"/>
    </source>
</evidence>
<feature type="transmembrane region" description="Helical" evidence="1">
    <location>
        <begin position="24"/>
        <end position="45"/>
    </location>
</feature>
<reference evidence="2" key="1">
    <citation type="submission" date="2020-10" db="EMBL/GenBank/DDBJ databases">
        <authorList>
            <person name="Gilroy R."/>
        </authorList>
    </citation>
    <scope>NUCLEOTIDE SEQUENCE</scope>
    <source>
        <strain evidence="2">17213</strain>
    </source>
</reference>
<proteinExistence type="predicted"/>
<comment type="caution">
    <text evidence="2">The sequence shown here is derived from an EMBL/GenBank/DDBJ whole genome shotgun (WGS) entry which is preliminary data.</text>
</comment>
<protein>
    <submittedName>
        <fullName evidence="2">YhdT family protein</fullName>
    </submittedName>
</protein>
<dbReference type="Proteomes" id="UP000823631">
    <property type="component" value="Unassembled WGS sequence"/>
</dbReference>
<keyword evidence="1" id="KW-0812">Transmembrane</keyword>
<keyword evidence="1" id="KW-1133">Transmembrane helix</keyword>
<dbReference type="EMBL" id="JADINH010000125">
    <property type="protein sequence ID" value="MBO8415882.1"/>
    <property type="molecule type" value="Genomic_DNA"/>
</dbReference>
<name>A0A9D9GQ48_9GAMM</name>
<feature type="transmembrane region" description="Helical" evidence="1">
    <location>
        <begin position="57"/>
        <end position="78"/>
    </location>
</feature>
<organism evidence="2 3">
    <name type="scientific">Candidatus Avisuccinivibrio stercorigallinarum</name>
    <dbReference type="NCBI Taxonomy" id="2840704"/>
    <lineage>
        <taxon>Bacteria</taxon>
        <taxon>Pseudomonadati</taxon>
        <taxon>Pseudomonadota</taxon>
        <taxon>Gammaproteobacteria</taxon>
        <taxon>Aeromonadales</taxon>
        <taxon>Succinivibrionaceae</taxon>
        <taxon>Succinivibrionaceae incertae sedis</taxon>
        <taxon>Candidatus Avisuccinivibrio</taxon>
    </lineage>
</organism>
<dbReference type="InterPro" id="IPR010398">
    <property type="entry name" value="DUF997"/>
</dbReference>
<sequence>MANNKENTRLRSYKERFVQMDKEALATVLASAAVTLYFWLSILLFKDSAVTVLSLPLWFMLSCIGGYLLSIIAVFILVRRCMKNFPLD</sequence>
<dbReference type="Pfam" id="PF06196">
    <property type="entry name" value="DUF997"/>
    <property type="match status" value="1"/>
</dbReference>
<gene>
    <name evidence="2" type="ORF">IAB19_05840</name>
</gene>
<keyword evidence="1" id="KW-0472">Membrane</keyword>
<accession>A0A9D9GQ48</accession>
<evidence type="ECO:0000256" key="1">
    <source>
        <dbReference type="SAM" id="Phobius"/>
    </source>
</evidence>